<comment type="function">
    <text evidence="14">Catalyzes the conversion of dethiobiotin (DTB) to biotin by the insertion of a sulfur atom into dethiobiotin via a radical-based mechanism.</text>
</comment>
<dbReference type="FunFam" id="3.20.20.70:FF:000026">
    <property type="entry name" value="Biotin synthase"/>
    <property type="match status" value="1"/>
</dbReference>
<dbReference type="PANTHER" id="PTHR22976:SF2">
    <property type="entry name" value="BIOTIN SYNTHASE, MITOCHONDRIAL"/>
    <property type="match status" value="1"/>
</dbReference>
<dbReference type="EC" id="2.8.1.6" evidence="4 14"/>
<dbReference type="PANTHER" id="PTHR22976">
    <property type="entry name" value="BIOTIN SYNTHASE"/>
    <property type="match status" value="1"/>
</dbReference>
<dbReference type="SMART" id="SM00729">
    <property type="entry name" value="Elp3"/>
    <property type="match status" value="1"/>
</dbReference>
<evidence type="ECO:0000256" key="11">
    <source>
        <dbReference type="ARBA" id="ARBA00023004"/>
    </source>
</evidence>
<feature type="binding site" evidence="14 15">
    <location>
        <position position="204"/>
    </location>
    <ligand>
        <name>[2Fe-2S] cluster</name>
        <dbReference type="ChEBI" id="CHEBI:190135"/>
    </ligand>
</feature>
<comment type="pathway">
    <text evidence="1 14">Cofactor biosynthesis; biotin biosynthesis; biotin from 7,8-diaminononanoate: step 2/2.</text>
</comment>
<sequence length="338" mass="37556">MMHDVFYQSCSVKALRDEPLTRDEAAAVLSAPDDHLLKLLDAAFAVRRRYFGRKVRLQMLQNAKSGACQEDCHYCSQSSISTAPIERYGLLPREAMMAGAKQAAASKAQRYCIVISGRGPLDREIDEISEAVRAIKRDIPIQICCSLGLLNGEQARRLKAAGVDRINHNLNTSERYHPSICTTHAYQDRLATIRHARDANLEICCGGILGMGEQDEDVLDLAYALLDVRPHSIPLNTLHPVQGTPLEGCDDLSPQRCLKILCLFRFLHPKTEIRVAGGREHNLRWLQPLSLYPADSVFVNGYLTTPGQPAPDVWKMIEDLGFEVEVQDDQPAGAGREA</sequence>
<feature type="binding site" evidence="14 15">
    <location>
        <position position="72"/>
    </location>
    <ligand>
        <name>[4Fe-4S] cluster</name>
        <dbReference type="ChEBI" id="CHEBI:49883"/>
        <note>4Fe-4S-S-AdoMet</note>
    </ligand>
</feature>
<evidence type="ECO:0000259" key="16">
    <source>
        <dbReference type="PROSITE" id="PS51918"/>
    </source>
</evidence>
<dbReference type="GO" id="GO:0009102">
    <property type="term" value="P:biotin biosynthetic process"/>
    <property type="evidence" value="ECO:0007669"/>
    <property type="project" value="UniProtKB-UniRule"/>
</dbReference>
<dbReference type="GO" id="GO:0051539">
    <property type="term" value="F:4 iron, 4 sulfur cluster binding"/>
    <property type="evidence" value="ECO:0007669"/>
    <property type="project" value="UniProtKB-KW"/>
</dbReference>
<feature type="domain" description="Radical SAM core" evidence="16">
    <location>
        <begin position="50"/>
        <end position="279"/>
    </location>
</feature>
<reference evidence="17" key="1">
    <citation type="submission" date="2022-10" db="EMBL/GenBank/DDBJ databases">
        <authorList>
            <person name="Koch H."/>
        </authorList>
    </citation>
    <scope>NUCLEOTIDE SEQUENCE</scope>
    <source>
        <strain evidence="17">DNF</strain>
    </source>
</reference>
<evidence type="ECO:0000256" key="6">
    <source>
        <dbReference type="ARBA" id="ARBA00022679"/>
    </source>
</evidence>
<dbReference type="HAMAP" id="MF_01694">
    <property type="entry name" value="BioB"/>
    <property type="match status" value="1"/>
</dbReference>
<dbReference type="SMART" id="SM00876">
    <property type="entry name" value="BATS"/>
    <property type="match status" value="1"/>
</dbReference>
<comment type="subunit">
    <text evidence="3 14">Homodimer.</text>
</comment>
<dbReference type="CDD" id="cd01335">
    <property type="entry name" value="Radical_SAM"/>
    <property type="match status" value="1"/>
</dbReference>
<dbReference type="SFLD" id="SFLDS00029">
    <property type="entry name" value="Radical_SAM"/>
    <property type="match status" value="1"/>
</dbReference>
<comment type="cofactor">
    <cofactor evidence="14 15">
        <name>[4Fe-4S] cluster</name>
        <dbReference type="ChEBI" id="CHEBI:49883"/>
    </cofactor>
    <text evidence="14 15">Binds 1 [4Fe-4S] cluster. The cluster is coordinated with 3 cysteines and an exchangeable S-adenosyl-L-methionine.</text>
</comment>
<dbReference type="GO" id="GO:0051537">
    <property type="term" value="F:2 iron, 2 sulfur cluster binding"/>
    <property type="evidence" value="ECO:0007669"/>
    <property type="project" value="UniProtKB-KW"/>
</dbReference>
<dbReference type="SFLD" id="SFLDG01060">
    <property type="entry name" value="BATS_domain_containing"/>
    <property type="match status" value="1"/>
</dbReference>
<comment type="similarity">
    <text evidence="2 14">Belongs to the radical SAM superfamily. Biotin synthase family.</text>
</comment>
<feature type="binding site" evidence="14 15">
    <location>
        <position position="274"/>
    </location>
    <ligand>
        <name>[2Fe-2S] cluster</name>
        <dbReference type="ChEBI" id="CHEBI:190135"/>
    </ligand>
</feature>
<dbReference type="InterPro" id="IPR058240">
    <property type="entry name" value="rSAM_sf"/>
</dbReference>
<dbReference type="InterPro" id="IPR013785">
    <property type="entry name" value="Aldolase_TIM"/>
</dbReference>
<dbReference type="InterPro" id="IPR006638">
    <property type="entry name" value="Elp3/MiaA/NifB-like_rSAM"/>
</dbReference>
<keyword evidence="9 14" id="KW-0479">Metal-binding</keyword>
<dbReference type="SFLD" id="SFLDG01278">
    <property type="entry name" value="biotin_synthase_like"/>
    <property type="match status" value="1"/>
</dbReference>
<evidence type="ECO:0000256" key="14">
    <source>
        <dbReference type="HAMAP-Rule" id="MF_01694"/>
    </source>
</evidence>
<keyword evidence="18" id="KW-1185">Reference proteome</keyword>
<keyword evidence="12 14" id="KW-0411">Iron-sulfur</keyword>
<dbReference type="SUPFAM" id="SSF102114">
    <property type="entry name" value="Radical SAM enzymes"/>
    <property type="match status" value="1"/>
</dbReference>
<feature type="binding site" evidence="14 15">
    <location>
        <position position="75"/>
    </location>
    <ligand>
        <name>[4Fe-4S] cluster</name>
        <dbReference type="ChEBI" id="CHEBI:49883"/>
        <note>4Fe-4S-S-AdoMet</note>
    </ligand>
</feature>
<dbReference type="GO" id="GO:0005506">
    <property type="term" value="F:iron ion binding"/>
    <property type="evidence" value="ECO:0007669"/>
    <property type="project" value="UniProtKB-UniRule"/>
</dbReference>
<dbReference type="InterPro" id="IPR024177">
    <property type="entry name" value="Biotin_synthase"/>
</dbReference>
<evidence type="ECO:0000256" key="12">
    <source>
        <dbReference type="ARBA" id="ARBA00023014"/>
    </source>
</evidence>
<dbReference type="KEGG" id="nti:DNFV4_01370"/>
<dbReference type="AlphaFoldDB" id="A0AA86TAM7"/>
<dbReference type="Gene3D" id="3.20.20.70">
    <property type="entry name" value="Aldolase class I"/>
    <property type="match status" value="1"/>
</dbReference>
<protein>
    <recommendedName>
        <fullName evidence="4 14">Biotin synthase</fullName>
        <ecNumber evidence="4 14">2.8.1.6</ecNumber>
    </recommendedName>
</protein>
<dbReference type="InterPro" id="IPR007197">
    <property type="entry name" value="rSAM"/>
</dbReference>
<keyword evidence="5 14" id="KW-0004">4Fe-4S</keyword>
<keyword evidence="7 14" id="KW-0949">S-adenosyl-L-methionine</keyword>
<evidence type="ECO:0000313" key="18">
    <source>
        <dbReference type="Proteomes" id="UP001179121"/>
    </source>
</evidence>
<gene>
    <name evidence="14" type="primary">bioB</name>
    <name evidence="17" type="ORF">DNFV4_01370</name>
</gene>
<feature type="binding site" evidence="14 15">
    <location>
        <position position="68"/>
    </location>
    <ligand>
        <name>[4Fe-4S] cluster</name>
        <dbReference type="ChEBI" id="CHEBI:49883"/>
        <note>4Fe-4S-S-AdoMet</note>
    </ligand>
</feature>
<evidence type="ECO:0000256" key="3">
    <source>
        <dbReference type="ARBA" id="ARBA00011738"/>
    </source>
</evidence>
<keyword evidence="10 14" id="KW-0093">Biotin biosynthesis</keyword>
<evidence type="ECO:0000256" key="7">
    <source>
        <dbReference type="ARBA" id="ARBA00022691"/>
    </source>
</evidence>
<comment type="cofactor">
    <cofactor evidence="15">
        <name>[2Fe-2S] cluster</name>
        <dbReference type="ChEBI" id="CHEBI:190135"/>
    </cofactor>
    <text evidence="15">Binds 1 [2Fe-2S] cluster. The cluster is coordinated with 3 cysteines and 1 arginine.</text>
</comment>
<evidence type="ECO:0000313" key="17">
    <source>
        <dbReference type="EMBL" id="CAI4030938.1"/>
    </source>
</evidence>
<evidence type="ECO:0000256" key="8">
    <source>
        <dbReference type="ARBA" id="ARBA00022714"/>
    </source>
</evidence>
<dbReference type="RefSeq" id="WP_289267906.1">
    <property type="nucleotide sequence ID" value="NZ_OX365700.1"/>
</dbReference>
<keyword evidence="8 14" id="KW-0001">2Fe-2S</keyword>
<comment type="catalytic activity">
    <reaction evidence="13 14">
        <text>(4R,5S)-dethiobiotin + (sulfur carrier)-SH + 2 reduced [2Fe-2S]-[ferredoxin] + 2 S-adenosyl-L-methionine = (sulfur carrier)-H + biotin + 2 5'-deoxyadenosine + 2 L-methionine + 2 oxidized [2Fe-2S]-[ferredoxin]</text>
        <dbReference type="Rhea" id="RHEA:22060"/>
        <dbReference type="Rhea" id="RHEA-COMP:10000"/>
        <dbReference type="Rhea" id="RHEA-COMP:10001"/>
        <dbReference type="Rhea" id="RHEA-COMP:14737"/>
        <dbReference type="Rhea" id="RHEA-COMP:14739"/>
        <dbReference type="ChEBI" id="CHEBI:17319"/>
        <dbReference type="ChEBI" id="CHEBI:29917"/>
        <dbReference type="ChEBI" id="CHEBI:33737"/>
        <dbReference type="ChEBI" id="CHEBI:33738"/>
        <dbReference type="ChEBI" id="CHEBI:57586"/>
        <dbReference type="ChEBI" id="CHEBI:57844"/>
        <dbReference type="ChEBI" id="CHEBI:59789"/>
        <dbReference type="ChEBI" id="CHEBI:64428"/>
        <dbReference type="ChEBI" id="CHEBI:149473"/>
        <dbReference type="EC" id="2.8.1.6"/>
    </reaction>
</comment>
<accession>A0AA86TAM7</accession>
<dbReference type="GO" id="GO:0004076">
    <property type="term" value="F:biotin synthase activity"/>
    <property type="evidence" value="ECO:0007669"/>
    <property type="project" value="UniProtKB-UniRule"/>
</dbReference>
<feature type="binding site" evidence="14 15">
    <location>
        <position position="112"/>
    </location>
    <ligand>
        <name>[2Fe-2S] cluster</name>
        <dbReference type="ChEBI" id="CHEBI:190135"/>
    </ligand>
</feature>
<name>A0AA86TAM7_9BACT</name>
<dbReference type="InterPro" id="IPR002684">
    <property type="entry name" value="Biotin_synth/BioAB"/>
</dbReference>
<evidence type="ECO:0000256" key="13">
    <source>
        <dbReference type="ARBA" id="ARBA00051157"/>
    </source>
</evidence>
<feature type="binding site" evidence="14 15">
    <location>
        <position position="144"/>
    </location>
    <ligand>
        <name>[2Fe-2S] cluster</name>
        <dbReference type="ChEBI" id="CHEBI:190135"/>
    </ligand>
</feature>
<evidence type="ECO:0000256" key="2">
    <source>
        <dbReference type="ARBA" id="ARBA00010765"/>
    </source>
</evidence>
<dbReference type="InterPro" id="IPR010722">
    <property type="entry name" value="BATS_dom"/>
</dbReference>
<evidence type="ECO:0000256" key="4">
    <source>
        <dbReference type="ARBA" id="ARBA00012236"/>
    </source>
</evidence>
<comment type="cofactor">
    <cofactor evidence="14">
        <name>[2Fe-2S] cluster</name>
        <dbReference type="ChEBI" id="CHEBI:190135"/>
    </cofactor>
    <text evidence="14">Binds 1 [2Fe-2S] cluster. The cluster is coordinated with 3 cysteines and 1 arginine.</text>
</comment>
<evidence type="ECO:0000256" key="10">
    <source>
        <dbReference type="ARBA" id="ARBA00022756"/>
    </source>
</evidence>
<dbReference type="PROSITE" id="PS51918">
    <property type="entry name" value="RADICAL_SAM"/>
    <property type="match status" value="1"/>
</dbReference>
<dbReference type="Pfam" id="PF06968">
    <property type="entry name" value="BATS"/>
    <property type="match status" value="1"/>
</dbReference>
<dbReference type="Proteomes" id="UP001179121">
    <property type="component" value="Chromosome"/>
</dbReference>
<dbReference type="EMBL" id="OX365700">
    <property type="protein sequence ID" value="CAI4030938.1"/>
    <property type="molecule type" value="Genomic_DNA"/>
</dbReference>
<evidence type="ECO:0000256" key="9">
    <source>
        <dbReference type="ARBA" id="ARBA00022723"/>
    </source>
</evidence>
<proteinExistence type="inferred from homology"/>
<dbReference type="NCBIfam" id="TIGR00433">
    <property type="entry name" value="bioB"/>
    <property type="match status" value="1"/>
</dbReference>
<dbReference type="PIRSF" id="PIRSF001619">
    <property type="entry name" value="Biotin_synth"/>
    <property type="match status" value="1"/>
</dbReference>
<keyword evidence="11 14" id="KW-0408">Iron</keyword>
<keyword evidence="6 14" id="KW-0808">Transferase</keyword>
<dbReference type="Pfam" id="PF04055">
    <property type="entry name" value="Radical_SAM"/>
    <property type="match status" value="1"/>
</dbReference>
<evidence type="ECO:0000256" key="5">
    <source>
        <dbReference type="ARBA" id="ARBA00022485"/>
    </source>
</evidence>
<organism evidence="17 18">
    <name type="scientific">Nitrospira tepida</name>
    <dbReference type="NCBI Taxonomy" id="2973512"/>
    <lineage>
        <taxon>Bacteria</taxon>
        <taxon>Pseudomonadati</taxon>
        <taxon>Nitrospirota</taxon>
        <taxon>Nitrospiria</taxon>
        <taxon>Nitrospirales</taxon>
        <taxon>Nitrospiraceae</taxon>
        <taxon>Nitrospira</taxon>
    </lineage>
</organism>
<evidence type="ECO:0000256" key="1">
    <source>
        <dbReference type="ARBA" id="ARBA00004942"/>
    </source>
</evidence>
<evidence type="ECO:0000256" key="15">
    <source>
        <dbReference type="PIRSR" id="PIRSR001619-1"/>
    </source>
</evidence>